<dbReference type="PANTHER" id="PTHR43792">
    <property type="entry name" value="GNAT FAMILY, PUTATIVE (AFU_ORTHOLOGUE AFUA_3G00765)-RELATED-RELATED"/>
    <property type="match status" value="1"/>
</dbReference>
<dbReference type="Proteomes" id="UP000664218">
    <property type="component" value="Unassembled WGS sequence"/>
</dbReference>
<dbReference type="Pfam" id="PF13302">
    <property type="entry name" value="Acetyltransf_3"/>
    <property type="match status" value="1"/>
</dbReference>
<dbReference type="InterPro" id="IPR000182">
    <property type="entry name" value="GNAT_dom"/>
</dbReference>
<reference evidence="2" key="1">
    <citation type="submission" date="2021-03" db="EMBL/GenBank/DDBJ databases">
        <title>Proteiniclasticum marinus sp. nov., isolated from tidal flat sediment.</title>
        <authorList>
            <person name="Namirimu T."/>
            <person name="Yang J.-A."/>
            <person name="Yang S.-H."/>
            <person name="Kim Y.-J."/>
            <person name="Kwon K.K."/>
        </authorList>
    </citation>
    <scope>NUCLEOTIDE SEQUENCE</scope>
    <source>
        <strain evidence="2">SCR006</strain>
    </source>
</reference>
<dbReference type="InterPro" id="IPR016181">
    <property type="entry name" value="Acyl_CoA_acyltransferase"/>
</dbReference>
<dbReference type="Gene3D" id="3.40.630.30">
    <property type="match status" value="1"/>
</dbReference>
<evidence type="ECO:0000313" key="3">
    <source>
        <dbReference type="Proteomes" id="UP000664218"/>
    </source>
</evidence>
<dbReference type="SUPFAM" id="SSF55729">
    <property type="entry name" value="Acyl-CoA N-acyltransferases (Nat)"/>
    <property type="match status" value="1"/>
</dbReference>
<dbReference type="GO" id="GO:0016747">
    <property type="term" value="F:acyltransferase activity, transferring groups other than amino-acyl groups"/>
    <property type="evidence" value="ECO:0007669"/>
    <property type="project" value="InterPro"/>
</dbReference>
<dbReference type="InterPro" id="IPR051531">
    <property type="entry name" value="N-acetyltransferase"/>
</dbReference>
<gene>
    <name evidence="2" type="ORF">J3A84_07330</name>
</gene>
<dbReference type="PROSITE" id="PS51186">
    <property type="entry name" value="GNAT"/>
    <property type="match status" value="1"/>
</dbReference>
<proteinExistence type="predicted"/>
<evidence type="ECO:0000259" key="1">
    <source>
        <dbReference type="PROSITE" id="PS51186"/>
    </source>
</evidence>
<accession>A0A939KFU8</accession>
<protein>
    <submittedName>
        <fullName evidence="2">GNAT family N-acetyltransferase</fullName>
    </submittedName>
</protein>
<organism evidence="2 3">
    <name type="scientific">Proteiniclasticum aestuarii</name>
    <dbReference type="NCBI Taxonomy" id="2817862"/>
    <lineage>
        <taxon>Bacteria</taxon>
        <taxon>Bacillati</taxon>
        <taxon>Bacillota</taxon>
        <taxon>Clostridia</taxon>
        <taxon>Eubacteriales</taxon>
        <taxon>Clostridiaceae</taxon>
        <taxon>Proteiniclasticum</taxon>
    </lineage>
</organism>
<dbReference type="RefSeq" id="WP_207599366.1">
    <property type="nucleotide sequence ID" value="NZ_JAFNJU010000005.1"/>
</dbReference>
<feature type="domain" description="N-acetyltransferase" evidence="1">
    <location>
        <begin position="25"/>
        <end position="171"/>
    </location>
</feature>
<dbReference type="AlphaFoldDB" id="A0A939KFU8"/>
<dbReference type="EMBL" id="JAFNJU010000005">
    <property type="protein sequence ID" value="MBO1264837.1"/>
    <property type="molecule type" value="Genomic_DNA"/>
</dbReference>
<sequence>MKNRMEIRTDRLLITEFDESMVESVHLNSLDEETRRFVPDEVFETREDAREVVEFLISAYEGTSGPFVYPVLLHEGENIGYVQAVPIKDGYEVGYHMAQAFRGNGYTTEALKAFLPAIMDQLKIEHIYGICHGENIPSQRVLEKTGFTLECREMASYQGKTQEILKYKYSL</sequence>
<name>A0A939KFU8_9CLOT</name>
<evidence type="ECO:0000313" key="2">
    <source>
        <dbReference type="EMBL" id="MBO1264837.1"/>
    </source>
</evidence>
<comment type="caution">
    <text evidence="2">The sequence shown here is derived from an EMBL/GenBank/DDBJ whole genome shotgun (WGS) entry which is preliminary data.</text>
</comment>
<keyword evidence="3" id="KW-1185">Reference proteome</keyword>